<feature type="transmembrane region" description="Helical" evidence="8">
    <location>
        <begin position="86"/>
        <end position="106"/>
    </location>
</feature>
<dbReference type="FunFam" id="1.20.1250.20:FF:000090">
    <property type="entry name" value="MFS sugar transporter, putative"/>
    <property type="match status" value="1"/>
</dbReference>
<dbReference type="GO" id="GO:0016020">
    <property type="term" value="C:membrane"/>
    <property type="evidence" value="ECO:0007669"/>
    <property type="project" value="UniProtKB-SubCell"/>
</dbReference>
<feature type="transmembrane region" description="Helical" evidence="8">
    <location>
        <begin position="430"/>
        <end position="450"/>
    </location>
</feature>
<evidence type="ECO:0000256" key="1">
    <source>
        <dbReference type="ARBA" id="ARBA00004141"/>
    </source>
</evidence>
<dbReference type="SUPFAM" id="SSF103473">
    <property type="entry name" value="MFS general substrate transporter"/>
    <property type="match status" value="1"/>
</dbReference>
<dbReference type="InterPro" id="IPR005828">
    <property type="entry name" value="MFS_sugar_transport-like"/>
</dbReference>
<feature type="transmembrane region" description="Helical" evidence="8">
    <location>
        <begin position="267"/>
        <end position="287"/>
    </location>
</feature>
<comment type="subcellular location">
    <subcellularLocation>
        <location evidence="1">Membrane</location>
        <topology evidence="1">Multi-pass membrane protein</topology>
    </subcellularLocation>
</comment>
<keyword evidence="5 8" id="KW-1133">Transmembrane helix</keyword>
<dbReference type="InterPro" id="IPR020846">
    <property type="entry name" value="MFS_dom"/>
</dbReference>
<feature type="transmembrane region" description="Helical" evidence="8">
    <location>
        <begin position="140"/>
        <end position="162"/>
    </location>
</feature>
<dbReference type="PANTHER" id="PTHR48022:SF80">
    <property type="entry name" value="SUGAR TRANSPORTER, PUTATIVE (AFU_ORTHOLOGUE AFUA_3G12170)-RELATED"/>
    <property type="match status" value="1"/>
</dbReference>
<dbReference type="GeneID" id="54566339"/>
<dbReference type="GO" id="GO:0005351">
    <property type="term" value="F:carbohydrate:proton symporter activity"/>
    <property type="evidence" value="ECO:0007669"/>
    <property type="project" value="TreeGrafter"/>
</dbReference>
<keyword evidence="3 7" id="KW-0813">Transport</keyword>
<dbReference type="EMBL" id="ML993599">
    <property type="protein sequence ID" value="KAF2165819.1"/>
    <property type="molecule type" value="Genomic_DNA"/>
</dbReference>
<feature type="transmembrane region" description="Helical" evidence="8">
    <location>
        <begin position="362"/>
        <end position="387"/>
    </location>
</feature>
<organism evidence="10 11">
    <name type="scientific">Zasmidium cellare ATCC 36951</name>
    <dbReference type="NCBI Taxonomy" id="1080233"/>
    <lineage>
        <taxon>Eukaryota</taxon>
        <taxon>Fungi</taxon>
        <taxon>Dikarya</taxon>
        <taxon>Ascomycota</taxon>
        <taxon>Pezizomycotina</taxon>
        <taxon>Dothideomycetes</taxon>
        <taxon>Dothideomycetidae</taxon>
        <taxon>Mycosphaerellales</taxon>
        <taxon>Mycosphaerellaceae</taxon>
        <taxon>Zasmidium</taxon>
    </lineage>
</organism>
<evidence type="ECO:0000313" key="10">
    <source>
        <dbReference type="EMBL" id="KAF2165819.1"/>
    </source>
</evidence>
<gene>
    <name evidence="10" type="ORF">M409DRAFT_55679</name>
</gene>
<feature type="transmembrane region" description="Helical" evidence="8">
    <location>
        <begin position="299"/>
        <end position="322"/>
    </location>
</feature>
<feature type="transmembrane region" description="Helical" evidence="8">
    <location>
        <begin position="399"/>
        <end position="418"/>
    </location>
</feature>
<evidence type="ECO:0000256" key="4">
    <source>
        <dbReference type="ARBA" id="ARBA00022692"/>
    </source>
</evidence>
<evidence type="ECO:0000256" key="8">
    <source>
        <dbReference type="SAM" id="Phobius"/>
    </source>
</evidence>
<keyword evidence="4 8" id="KW-0812">Transmembrane</keyword>
<feature type="transmembrane region" description="Helical" evidence="8">
    <location>
        <begin position="331"/>
        <end position="350"/>
    </location>
</feature>
<dbReference type="OrthoDB" id="6612291at2759"/>
<evidence type="ECO:0000256" key="3">
    <source>
        <dbReference type="ARBA" id="ARBA00022448"/>
    </source>
</evidence>
<protein>
    <recommendedName>
        <fullName evidence="9">Major facilitator superfamily (MFS) profile domain-containing protein</fullName>
    </recommendedName>
</protein>
<keyword evidence="11" id="KW-1185">Reference proteome</keyword>
<accession>A0A6A6CJD7</accession>
<comment type="similarity">
    <text evidence="2 7">Belongs to the major facilitator superfamily. Sugar transporter (TC 2.A.1.1) family.</text>
</comment>
<feature type="transmembrane region" description="Helical" evidence="8">
    <location>
        <begin position="174"/>
        <end position="195"/>
    </location>
</feature>
<evidence type="ECO:0000256" key="7">
    <source>
        <dbReference type="RuleBase" id="RU003346"/>
    </source>
</evidence>
<dbReference type="PRINTS" id="PR00171">
    <property type="entry name" value="SUGRTRNSPORT"/>
</dbReference>
<feature type="transmembrane region" description="Helical" evidence="8">
    <location>
        <begin position="112"/>
        <end position="128"/>
    </location>
</feature>
<dbReference type="PROSITE" id="PS00216">
    <property type="entry name" value="SUGAR_TRANSPORT_1"/>
    <property type="match status" value="2"/>
</dbReference>
<dbReference type="InterPro" id="IPR050360">
    <property type="entry name" value="MFS_Sugar_Transporters"/>
</dbReference>
<dbReference type="InterPro" id="IPR005829">
    <property type="entry name" value="Sugar_transporter_CS"/>
</dbReference>
<evidence type="ECO:0000256" key="2">
    <source>
        <dbReference type="ARBA" id="ARBA00010992"/>
    </source>
</evidence>
<evidence type="ECO:0000256" key="6">
    <source>
        <dbReference type="ARBA" id="ARBA00023136"/>
    </source>
</evidence>
<dbReference type="Proteomes" id="UP000799537">
    <property type="component" value="Unassembled WGS sequence"/>
</dbReference>
<reference evidence="10" key="1">
    <citation type="journal article" date="2020" name="Stud. Mycol.">
        <title>101 Dothideomycetes genomes: a test case for predicting lifestyles and emergence of pathogens.</title>
        <authorList>
            <person name="Haridas S."/>
            <person name="Albert R."/>
            <person name="Binder M."/>
            <person name="Bloem J."/>
            <person name="Labutti K."/>
            <person name="Salamov A."/>
            <person name="Andreopoulos B."/>
            <person name="Baker S."/>
            <person name="Barry K."/>
            <person name="Bills G."/>
            <person name="Bluhm B."/>
            <person name="Cannon C."/>
            <person name="Castanera R."/>
            <person name="Culley D."/>
            <person name="Daum C."/>
            <person name="Ezra D."/>
            <person name="Gonzalez J."/>
            <person name="Henrissat B."/>
            <person name="Kuo A."/>
            <person name="Liang C."/>
            <person name="Lipzen A."/>
            <person name="Lutzoni F."/>
            <person name="Magnuson J."/>
            <person name="Mondo S."/>
            <person name="Nolan M."/>
            <person name="Ohm R."/>
            <person name="Pangilinan J."/>
            <person name="Park H.-J."/>
            <person name="Ramirez L."/>
            <person name="Alfaro M."/>
            <person name="Sun H."/>
            <person name="Tritt A."/>
            <person name="Yoshinaga Y."/>
            <person name="Zwiers L.-H."/>
            <person name="Turgeon B."/>
            <person name="Goodwin S."/>
            <person name="Spatafora J."/>
            <person name="Crous P."/>
            <person name="Grigoriev I."/>
        </authorList>
    </citation>
    <scope>NUCLEOTIDE SEQUENCE</scope>
    <source>
        <strain evidence="10">ATCC 36951</strain>
    </source>
</reference>
<dbReference type="InterPro" id="IPR036259">
    <property type="entry name" value="MFS_trans_sf"/>
</dbReference>
<dbReference type="PANTHER" id="PTHR48022">
    <property type="entry name" value="PLASTIDIC GLUCOSE TRANSPORTER 4"/>
    <property type="match status" value="1"/>
</dbReference>
<dbReference type="Pfam" id="PF00083">
    <property type="entry name" value="Sugar_tr"/>
    <property type="match status" value="1"/>
</dbReference>
<sequence>MGKFKTNFYNVLLAMFAGTGSFLFGYDSGVMTDVIASPHFLKYFNTVKTSPTIGAINSTFSGGAVFGSLMGGFTMDRFGRKKTVQIGAFIAAVGAILQCAAVNLAMILVGRIIAGWAVGLMSMSIPVYQAECAHPKMRGLIVGLTQQMIGIGFIVSTWIGYGCHHAPDTNSVQWRFPLAFQIVPALLLLIGFVWLPESPRWLIENDRDEDGMKVLQTLHFDGSNDEWIRYEYNEIRATISAEKAITVPGWRIMFTVRQWRTRLMHGTLMQVFTQLTGINVIGYYQTIMYESLGITGGRAILVAGIYNCVGPIANAIFIFFILDRVGRKKPLIFGAIGITIALVCEAGLNAANPEGTHHGLSIAGVFFIFLVSVIFSLSFGPISWVYMSEIMPMQIRGRGNAFATGIGNWLVSTFFAQVSPIALGDVQWKYYFVFVAFNVAVTLPTLVLFFKETNQLSLEEIDGLFGGRALGTLPMEIGEKEVDEAVRRESVAREKSVEVNQVDLHVDPRKSG</sequence>
<feature type="transmembrane region" description="Helical" evidence="8">
    <location>
        <begin position="53"/>
        <end position="74"/>
    </location>
</feature>
<dbReference type="InterPro" id="IPR003663">
    <property type="entry name" value="Sugar/inositol_transpt"/>
</dbReference>
<dbReference type="PROSITE" id="PS50850">
    <property type="entry name" value="MFS"/>
    <property type="match status" value="1"/>
</dbReference>
<evidence type="ECO:0000259" key="9">
    <source>
        <dbReference type="PROSITE" id="PS50850"/>
    </source>
</evidence>
<dbReference type="NCBIfam" id="TIGR00879">
    <property type="entry name" value="SP"/>
    <property type="match status" value="1"/>
</dbReference>
<dbReference type="RefSeq" id="XP_033666708.1">
    <property type="nucleotide sequence ID" value="XM_033813067.1"/>
</dbReference>
<keyword evidence="6 8" id="KW-0472">Membrane</keyword>
<feature type="transmembrane region" description="Helical" evidence="8">
    <location>
        <begin position="7"/>
        <end position="26"/>
    </location>
</feature>
<evidence type="ECO:0000256" key="5">
    <source>
        <dbReference type="ARBA" id="ARBA00022989"/>
    </source>
</evidence>
<feature type="domain" description="Major facilitator superfamily (MFS) profile" evidence="9">
    <location>
        <begin position="13"/>
        <end position="454"/>
    </location>
</feature>
<dbReference type="AlphaFoldDB" id="A0A6A6CJD7"/>
<proteinExistence type="inferred from homology"/>
<evidence type="ECO:0000313" key="11">
    <source>
        <dbReference type="Proteomes" id="UP000799537"/>
    </source>
</evidence>
<dbReference type="Gene3D" id="1.20.1250.20">
    <property type="entry name" value="MFS general substrate transporter like domains"/>
    <property type="match status" value="1"/>
</dbReference>
<name>A0A6A6CJD7_ZASCE</name>